<dbReference type="GO" id="GO:0046872">
    <property type="term" value="F:metal ion binding"/>
    <property type="evidence" value="ECO:0007669"/>
    <property type="project" value="UniProtKB-KW"/>
</dbReference>
<proteinExistence type="inferred from homology"/>
<dbReference type="InterPro" id="IPR050231">
    <property type="entry name" value="Iron_ascorbate_oxido_reductase"/>
</dbReference>
<dbReference type="SUPFAM" id="SSF51197">
    <property type="entry name" value="Clavaminate synthase-like"/>
    <property type="match status" value="1"/>
</dbReference>
<keyword evidence="2 3" id="KW-0408">Iron</keyword>
<dbReference type="PROSITE" id="PS51471">
    <property type="entry name" value="FE2OG_OXY"/>
    <property type="match status" value="1"/>
</dbReference>
<keyword evidence="1 3" id="KW-0479">Metal-binding</keyword>
<dbReference type="Proteomes" id="UP001443914">
    <property type="component" value="Unassembled WGS sequence"/>
</dbReference>
<organism evidence="5 6">
    <name type="scientific">Saponaria officinalis</name>
    <name type="common">Common soapwort</name>
    <name type="synonym">Lychnis saponaria</name>
    <dbReference type="NCBI Taxonomy" id="3572"/>
    <lineage>
        <taxon>Eukaryota</taxon>
        <taxon>Viridiplantae</taxon>
        <taxon>Streptophyta</taxon>
        <taxon>Embryophyta</taxon>
        <taxon>Tracheophyta</taxon>
        <taxon>Spermatophyta</taxon>
        <taxon>Magnoliopsida</taxon>
        <taxon>eudicotyledons</taxon>
        <taxon>Gunneridae</taxon>
        <taxon>Pentapetalae</taxon>
        <taxon>Caryophyllales</taxon>
        <taxon>Caryophyllaceae</taxon>
        <taxon>Caryophylleae</taxon>
        <taxon>Saponaria</taxon>
    </lineage>
</organism>
<dbReference type="InterPro" id="IPR026992">
    <property type="entry name" value="DIOX_N"/>
</dbReference>
<dbReference type="InterPro" id="IPR005123">
    <property type="entry name" value="Oxoglu/Fe-dep_dioxygenase_dom"/>
</dbReference>
<evidence type="ECO:0000256" key="2">
    <source>
        <dbReference type="ARBA" id="ARBA00023004"/>
    </source>
</evidence>
<accession>A0AAW1K536</accession>
<evidence type="ECO:0000313" key="6">
    <source>
        <dbReference type="Proteomes" id="UP001443914"/>
    </source>
</evidence>
<sequence length="291" mass="32860">MESEKIPIINLQENNSSQKIREICEKMGYFRIINHEIPTKLMGEIKSVAINLFNRPVEIKQKNKEIIPGSGYLGASQSNPIYEALAFDITSSQSLPTFFNHLQASPTERETIEKYTQAIQKLGIDIVSTMFGDYSSQVCVTHFRMNKYNITRDRAGSDGIGLHTDASLITILQDDEHLGGLEIVNPSGKLVPVDRLPGSLFVILGDIAVLRSNGRYRNVQHKVECKDVGIRLSIATFITPSINEDIDVHSKFIDVDHPPKYVPFKYEELRRLRASNKFYCGQVLELLCCKN</sequence>
<keyword evidence="6" id="KW-1185">Reference proteome</keyword>
<dbReference type="PANTHER" id="PTHR47990">
    <property type="entry name" value="2-OXOGLUTARATE (2OG) AND FE(II)-DEPENDENT OXYGENASE SUPERFAMILY PROTEIN-RELATED"/>
    <property type="match status" value="1"/>
</dbReference>
<reference evidence="5" key="1">
    <citation type="submission" date="2024-03" db="EMBL/GenBank/DDBJ databases">
        <title>WGS assembly of Saponaria officinalis var. Norfolk2.</title>
        <authorList>
            <person name="Jenkins J."/>
            <person name="Shu S."/>
            <person name="Grimwood J."/>
            <person name="Barry K."/>
            <person name="Goodstein D."/>
            <person name="Schmutz J."/>
            <person name="Leebens-Mack J."/>
            <person name="Osbourn A."/>
        </authorList>
    </citation>
    <scope>NUCLEOTIDE SEQUENCE [LARGE SCALE GENOMIC DNA]</scope>
    <source>
        <strain evidence="5">JIC</strain>
    </source>
</reference>
<dbReference type="Pfam" id="PF03171">
    <property type="entry name" value="2OG-FeII_Oxy"/>
    <property type="match status" value="1"/>
</dbReference>
<dbReference type="InterPro" id="IPR027443">
    <property type="entry name" value="IPNS-like_sf"/>
</dbReference>
<comment type="caution">
    <text evidence="5">The sequence shown here is derived from an EMBL/GenBank/DDBJ whole genome shotgun (WGS) entry which is preliminary data.</text>
</comment>
<name>A0AAW1K536_SAPOF</name>
<dbReference type="Gene3D" id="2.60.120.330">
    <property type="entry name" value="B-lactam Antibiotic, Isopenicillin N Synthase, Chain"/>
    <property type="match status" value="1"/>
</dbReference>
<evidence type="ECO:0000259" key="4">
    <source>
        <dbReference type="PROSITE" id="PS51471"/>
    </source>
</evidence>
<evidence type="ECO:0000256" key="1">
    <source>
        <dbReference type="ARBA" id="ARBA00022723"/>
    </source>
</evidence>
<evidence type="ECO:0000256" key="3">
    <source>
        <dbReference type="RuleBase" id="RU003682"/>
    </source>
</evidence>
<protein>
    <recommendedName>
        <fullName evidence="4">Fe2OG dioxygenase domain-containing protein</fullName>
    </recommendedName>
</protein>
<dbReference type="AlphaFoldDB" id="A0AAW1K536"/>
<dbReference type="EMBL" id="JBDFQZ010000006">
    <property type="protein sequence ID" value="KAK9713346.1"/>
    <property type="molecule type" value="Genomic_DNA"/>
</dbReference>
<keyword evidence="3" id="KW-0560">Oxidoreductase</keyword>
<feature type="domain" description="Fe2OG dioxygenase" evidence="4">
    <location>
        <begin position="139"/>
        <end position="240"/>
    </location>
</feature>
<gene>
    <name evidence="5" type="ORF">RND81_06G021500</name>
</gene>
<dbReference type="GO" id="GO:0016491">
    <property type="term" value="F:oxidoreductase activity"/>
    <property type="evidence" value="ECO:0007669"/>
    <property type="project" value="UniProtKB-KW"/>
</dbReference>
<dbReference type="InterPro" id="IPR044861">
    <property type="entry name" value="IPNS-like_FE2OG_OXY"/>
</dbReference>
<comment type="similarity">
    <text evidence="3">Belongs to the iron/ascorbate-dependent oxidoreductase family.</text>
</comment>
<evidence type="ECO:0000313" key="5">
    <source>
        <dbReference type="EMBL" id="KAK9713346.1"/>
    </source>
</evidence>
<dbReference type="Pfam" id="PF14226">
    <property type="entry name" value="DIOX_N"/>
    <property type="match status" value="1"/>
</dbReference>